<dbReference type="GO" id="GO:0046872">
    <property type="term" value="F:metal ion binding"/>
    <property type="evidence" value="ECO:0007669"/>
    <property type="project" value="UniProtKB-KW"/>
</dbReference>
<evidence type="ECO:0000256" key="2">
    <source>
        <dbReference type="ARBA" id="ARBA00004236"/>
    </source>
</evidence>
<dbReference type="GO" id="GO:0009738">
    <property type="term" value="P:abscisic acid-activated signaling pathway"/>
    <property type="evidence" value="ECO:0007669"/>
    <property type="project" value="UniProtKB-KW"/>
</dbReference>
<keyword evidence="3" id="KW-0343">GTPase activation</keyword>
<evidence type="ECO:0000256" key="3">
    <source>
        <dbReference type="ARBA" id="ARBA00022468"/>
    </source>
</evidence>
<evidence type="ECO:0000256" key="1">
    <source>
        <dbReference type="ARBA" id="ARBA00004123"/>
    </source>
</evidence>
<dbReference type="PANTHER" id="PTHR45933:SF12">
    <property type="entry name" value="PROTEIN C2-DOMAIN ABA-RELATED 9"/>
    <property type="match status" value="1"/>
</dbReference>
<dbReference type="SMART" id="SM00239">
    <property type="entry name" value="C2"/>
    <property type="match status" value="1"/>
</dbReference>
<comment type="similarity">
    <text evidence="11">Belongs to the plant CAR protein family.</text>
</comment>
<keyword evidence="7" id="KW-0106">Calcium</keyword>
<dbReference type="Pfam" id="PF00168">
    <property type="entry name" value="C2"/>
    <property type="match status" value="1"/>
</dbReference>
<dbReference type="Gene3D" id="2.60.40.150">
    <property type="entry name" value="C2 domain"/>
    <property type="match status" value="1"/>
</dbReference>
<keyword evidence="14" id="KW-1185">Reference proteome</keyword>
<evidence type="ECO:0000259" key="12">
    <source>
        <dbReference type="PROSITE" id="PS50004"/>
    </source>
</evidence>
<evidence type="ECO:0000256" key="4">
    <source>
        <dbReference type="ARBA" id="ARBA00022475"/>
    </source>
</evidence>
<keyword evidence="4" id="KW-1003">Cell membrane</keyword>
<dbReference type="GO" id="GO:0005886">
    <property type="term" value="C:plasma membrane"/>
    <property type="evidence" value="ECO:0007669"/>
    <property type="project" value="UniProtKB-SubCell"/>
</dbReference>
<dbReference type="PROSITE" id="PS50004">
    <property type="entry name" value="C2"/>
    <property type="match status" value="1"/>
</dbReference>
<protein>
    <recommendedName>
        <fullName evidence="12">C2 domain-containing protein</fullName>
    </recommendedName>
</protein>
<comment type="subcellular location">
    <subcellularLocation>
        <location evidence="2">Cell membrane</location>
    </subcellularLocation>
    <subcellularLocation>
        <location evidence="1">Nucleus</location>
    </subcellularLocation>
</comment>
<dbReference type="GO" id="GO:0005096">
    <property type="term" value="F:GTPase activator activity"/>
    <property type="evidence" value="ECO:0007669"/>
    <property type="project" value="UniProtKB-KW"/>
</dbReference>
<evidence type="ECO:0000256" key="6">
    <source>
        <dbReference type="ARBA" id="ARBA00022723"/>
    </source>
</evidence>
<feature type="domain" description="C2" evidence="12">
    <location>
        <begin position="1"/>
        <end position="106"/>
    </location>
</feature>
<proteinExistence type="inferred from homology"/>
<evidence type="ECO:0000256" key="11">
    <source>
        <dbReference type="ARBA" id="ARBA00024037"/>
    </source>
</evidence>
<evidence type="ECO:0000313" key="13">
    <source>
        <dbReference type="EMBL" id="KAL3731339.1"/>
    </source>
</evidence>
<dbReference type="AlphaFoldDB" id="A0ABD3JYU9"/>
<dbReference type="InterPro" id="IPR035892">
    <property type="entry name" value="C2_domain_sf"/>
</dbReference>
<accession>A0ABD3JYU9</accession>
<name>A0ABD3JYU9_EUCGL</name>
<dbReference type="Proteomes" id="UP001634007">
    <property type="component" value="Unassembled WGS sequence"/>
</dbReference>
<dbReference type="InterPro" id="IPR000008">
    <property type="entry name" value="C2_dom"/>
</dbReference>
<reference evidence="13 14" key="1">
    <citation type="submission" date="2024-11" db="EMBL/GenBank/DDBJ databases">
        <title>Chromosome-level genome assembly of Eucalyptus globulus Labill. provides insights into its genome evolution.</title>
        <authorList>
            <person name="Li X."/>
        </authorList>
    </citation>
    <scope>NUCLEOTIDE SEQUENCE [LARGE SCALE GENOMIC DNA]</scope>
    <source>
        <strain evidence="13">CL2024</strain>
        <tissue evidence="13">Fresh tender leaves</tissue>
    </source>
</reference>
<dbReference type="InterPro" id="IPR044562">
    <property type="entry name" value="CAR1-11"/>
</dbReference>
<evidence type="ECO:0000256" key="5">
    <source>
        <dbReference type="ARBA" id="ARBA00022682"/>
    </source>
</evidence>
<evidence type="ECO:0000256" key="9">
    <source>
        <dbReference type="ARBA" id="ARBA00023136"/>
    </source>
</evidence>
<evidence type="ECO:0000313" key="14">
    <source>
        <dbReference type="Proteomes" id="UP001634007"/>
    </source>
</evidence>
<comment type="caution">
    <text evidence="13">The sequence shown here is derived from an EMBL/GenBank/DDBJ whole genome shotgun (WGS) entry which is preliminary data.</text>
</comment>
<dbReference type="GO" id="GO:0008289">
    <property type="term" value="F:lipid binding"/>
    <property type="evidence" value="ECO:0007669"/>
    <property type="project" value="UniProtKB-KW"/>
</dbReference>
<keyword evidence="8" id="KW-0446">Lipid-binding</keyword>
<keyword evidence="6" id="KW-0479">Metal-binding</keyword>
<dbReference type="PANTHER" id="PTHR45933">
    <property type="entry name" value="PROTEIN C2-DOMAIN ABA-RELATED 4"/>
    <property type="match status" value="1"/>
</dbReference>
<evidence type="ECO:0000256" key="7">
    <source>
        <dbReference type="ARBA" id="ARBA00022837"/>
    </source>
</evidence>
<organism evidence="13 14">
    <name type="scientific">Eucalyptus globulus</name>
    <name type="common">Tasmanian blue gum</name>
    <dbReference type="NCBI Taxonomy" id="34317"/>
    <lineage>
        <taxon>Eukaryota</taxon>
        <taxon>Viridiplantae</taxon>
        <taxon>Streptophyta</taxon>
        <taxon>Embryophyta</taxon>
        <taxon>Tracheophyta</taxon>
        <taxon>Spermatophyta</taxon>
        <taxon>Magnoliopsida</taxon>
        <taxon>eudicotyledons</taxon>
        <taxon>Gunneridae</taxon>
        <taxon>Pentapetalae</taxon>
        <taxon>rosids</taxon>
        <taxon>malvids</taxon>
        <taxon>Myrtales</taxon>
        <taxon>Myrtaceae</taxon>
        <taxon>Myrtoideae</taxon>
        <taxon>Eucalypteae</taxon>
        <taxon>Eucalyptus</taxon>
    </lineage>
</organism>
<evidence type="ECO:0000256" key="8">
    <source>
        <dbReference type="ARBA" id="ARBA00023121"/>
    </source>
</evidence>
<keyword evidence="10" id="KW-0539">Nucleus</keyword>
<keyword evidence="9" id="KW-0472">Membrane</keyword>
<gene>
    <name evidence="13" type="ORF">ACJRO7_028246</name>
</gene>
<sequence>MEKITGLLKIRVKRGIDLVVRDILTSDPYVVISMADQKCQTRVVKNNCNPEWNDELTLSITGPSVPINLAVYDKDTLTADDKMGDAKIDVQPYLDVIKKRLENLPTPTIIARIQPSGDNCLAEESSIVWKDGKIYQDMVLGLRNVKRGKVEIQLEWVHVADSARRR</sequence>
<dbReference type="EMBL" id="JBJKBG010000007">
    <property type="protein sequence ID" value="KAL3731339.1"/>
    <property type="molecule type" value="Genomic_DNA"/>
</dbReference>
<dbReference type="SUPFAM" id="SSF49562">
    <property type="entry name" value="C2 domain (Calcium/lipid-binding domain, CaLB)"/>
    <property type="match status" value="1"/>
</dbReference>
<keyword evidence="5" id="KW-0938">Abscisic acid signaling pathway</keyword>
<evidence type="ECO:0000256" key="10">
    <source>
        <dbReference type="ARBA" id="ARBA00023242"/>
    </source>
</evidence>
<dbReference type="GO" id="GO:0005634">
    <property type="term" value="C:nucleus"/>
    <property type="evidence" value="ECO:0007669"/>
    <property type="project" value="UniProtKB-SubCell"/>
</dbReference>